<dbReference type="SUPFAM" id="SSF52166">
    <property type="entry name" value="Ribosomal protein L4"/>
    <property type="match status" value="1"/>
</dbReference>
<keyword evidence="5" id="KW-0687">Ribonucleoprotein</keyword>
<dbReference type="InterPro" id="IPR023574">
    <property type="entry name" value="Ribosomal_uL4_dom_sf"/>
</dbReference>
<dbReference type="GO" id="GO:0006412">
    <property type="term" value="P:translation"/>
    <property type="evidence" value="ECO:0007669"/>
    <property type="project" value="InterPro"/>
</dbReference>
<reference evidence="9" key="1">
    <citation type="submission" date="2019-03" db="EMBL/GenBank/DDBJ databases">
        <title>Genome sequencing and reference-guided assembly of Black Bengal Goat (Capra hircus).</title>
        <authorList>
            <person name="Siddiki A.Z."/>
            <person name="Baten A."/>
            <person name="Billah M."/>
            <person name="Alam M.A.U."/>
            <person name="Shawrob K.S.M."/>
            <person name="Saha S."/>
            <person name="Chowdhury M."/>
            <person name="Rahman A.H."/>
            <person name="Stear M."/>
            <person name="Miah G."/>
            <person name="Das G.B."/>
            <person name="Hossain M.M."/>
            <person name="Kumkum M."/>
            <person name="Islam M.S."/>
            <person name="Mollah A.M."/>
            <person name="Ahsan A."/>
            <person name="Tusar F."/>
            <person name="Khan M.K.I."/>
        </authorList>
    </citation>
    <scope>NUCLEOTIDE SEQUENCE [LARGE SCALE GENOMIC DNA]</scope>
</reference>
<dbReference type="PANTHER" id="PTHR10746:SF6">
    <property type="entry name" value="LARGE RIBOSOMAL SUBUNIT PROTEIN UL4M"/>
    <property type="match status" value="1"/>
</dbReference>
<dbReference type="NCBIfam" id="TIGR03953">
    <property type="entry name" value="rplD_bact"/>
    <property type="match status" value="1"/>
</dbReference>
<feature type="region of interest" description="Disordered" evidence="8">
    <location>
        <begin position="89"/>
        <end position="108"/>
    </location>
</feature>
<protein>
    <recommendedName>
        <fullName evidence="6">Large ribosomal subunit protein uL4m</fullName>
    </recommendedName>
    <alternativeName>
        <fullName evidence="7">39S ribosomal protein L4, mitochondrial</fullName>
    </alternativeName>
</protein>
<evidence type="ECO:0000313" key="9">
    <source>
        <dbReference type="Ensembl" id="ENSCHIP00010030917.1"/>
    </source>
</evidence>
<dbReference type="Gene3D" id="3.40.1370.10">
    <property type="match status" value="1"/>
</dbReference>
<dbReference type="InterPro" id="IPR013005">
    <property type="entry name" value="Ribosomal_uL4-like"/>
</dbReference>
<sequence length="491" mass="54388">MNYSGKLRQRIRSAGGGHLSSSRAPPLGLAVLRRPAPFARVQPLSAKRGVLPSPIHSPQTPGLGCTPSCLPVSDRKRLDSAFSSRPTSCRWRRRRTQSGGSRPRQWGLLGSWRGRTMTTPWVQPEDGQCMRAQGAPDPWRAFLALIRDLRGPGLASAQGLPGEVEDGGRGRRIKAGGPGGFSLIPAHRLQGLNALAEEAVQSAEKPEPLASAGEVACSPQEGWRLGTLTLTPDFPIIPGPQAPVLRRCELPVPLHRRPVQAWVESLRGYEQERVGLTELHPDVFSTAPRLDILHQVAIWQKNFKRISYAKTKTRAEVRGGGRKPWQQKGSGRARHGSIRSPIWRGGGIAHGPRGPTSYYYMLPMKVRVQGLKVALTVKLAQDDLHIVDSLELPTTDPQYLMELARYRHWGDSVLFVDLEHEDMPQNAVAATSGLKTFNLIPAVGLNVHSMLKHQTLVLTLPTVAFLEEKLLWHDSRYTPLYPFRLPYRDFP</sequence>
<name>A0A8C2RMI1_CAPHI</name>
<dbReference type="FunFam" id="3.40.1370.10:FF:000005">
    <property type="entry name" value="39S ribosomal protein L4, mitochondrial"/>
    <property type="match status" value="1"/>
</dbReference>
<keyword evidence="3" id="KW-0689">Ribosomal protein</keyword>
<evidence type="ECO:0000256" key="2">
    <source>
        <dbReference type="ARBA" id="ARBA00010528"/>
    </source>
</evidence>
<proteinExistence type="inferred from homology"/>
<evidence type="ECO:0000256" key="6">
    <source>
        <dbReference type="ARBA" id="ARBA00040565"/>
    </source>
</evidence>
<dbReference type="Pfam" id="PF00573">
    <property type="entry name" value="Ribosomal_L4"/>
    <property type="match status" value="1"/>
</dbReference>
<comment type="similarity">
    <text evidence="2">Belongs to the universal ribosomal protein uL4 family.</text>
</comment>
<reference evidence="9" key="2">
    <citation type="submission" date="2025-08" db="UniProtKB">
        <authorList>
            <consortium name="Ensembl"/>
        </authorList>
    </citation>
    <scope>IDENTIFICATION</scope>
</reference>
<dbReference type="GO" id="GO:0005743">
    <property type="term" value="C:mitochondrial inner membrane"/>
    <property type="evidence" value="ECO:0007669"/>
    <property type="project" value="UniProtKB-ARBA"/>
</dbReference>
<evidence type="ECO:0000256" key="1">
    <source>
        <dbReference type="ARBA" id="ARBA00004173"/>
    </source>
</evidence>
<evidence type="ECO:0000256" key="5">
    <source>
        <dbReference type="ARBA" id="ARBA00023274"/>
    </source>
</evidence>
<dbReference type="AlphaFoldDB" id="A0A8C2RMI1"/>
<gene>
    <name evidence="9" type="primary">MRPL4</name>
</gene>
<dbReference type="Ensembl" id="ENSCHIT00010043545.1">
    <property type="protein sequence ID" value="ENSCHIP00010030917.1"/>
    <property type="gene ID" value="ENSCHIG00010022985.1"/>
</dbReference>
<organism evidence="9">
    <name type="scientific">Capra hircus</name>
    <name type="common">Goat</name>
    <dbReference type="NCBI Taxonomy" id="9925"/>
    <lineage>
        <taxon>Eukaryota</taxon>
        <taxon>Metazoa</taxon>
        <taxon>Chordata</taxon>
        <taxon>Craniata</taxon>
        <taxon>Vertebrata</taxon>
        <taxon>Euteleostomi</taxon>
        <taxon>Mammalia</taxon>
        <taxon>Eutheria</taxon>
        <taxon>Laurasiatheria</taxon>
        <taxon>Artiodactyla</taxon>
        <taxon>Ruminantia</taxon>
        <taxon>Pecora</taxon>
        <taxon>Bovidae</taxon>
        <taxon>Caprinae</taxon>
        <taxon>Capra</taxon>
    </lineage>
</organism>
<dbReference type="PANTHER" id="PTHR10746">
    <property type="entry name" value="50S RIBOSOMAL PROTEIN L4"/>
    <property type="match status" value="1"/>
</dbReference>
<dbReference type="GO" id="GO:1990904">
    <property type="term" value="C:ribonucleoprotein complex"/>
    <property type="evidence" value="ECO:0007669"/>
    <property type="project" value="UniProtKB-KW"/>
</dbReference>
<evidence type="ECO:0000256" key="8">
    <source>
        <dbReference type="SAM" id="MobiDB-lite"/>
    </source>
</evidence>
<evidence type="ECO:0000256" key="4">
    <source>
        <dbReference type="ARBA" id="ARBA00023128"/>
    </source>
</evidence>
<comment type="subcellular location">
    <subcellularLocation>
        <location evidence="1">Mitochondrion</location>
    </subcellularLocation>
</comment>
<dbReference type="GO" id="GO:0003735">
    <property type="term" value="F:structural constituent of ribosome"/>
    <property type="evidence" value="ECO:0007669"/>
    <property type="project" value="InterPro"/>
</dbReference>
<keyword evidence="4" id="KW-0496">Mitochondrion</keyword>
<evidence type="ECO:0000256" key="7">
    <source>
        <dbReference type="ARBA" id="ARBA00082711"/>
    </source>
</evidence>
<dbReference type="GO" id="GO:0005840">
    <property type="term" value="C:ribosome"/>
    <property type="evidence" value="ECO:0007669"/>
    <property type="project" value="UniProtKB-KW"/>
</dbReference>
<evidence type="ECO:0000256" key="3">
    <source>
        <dbReference type="ARBA" id="ARBA00022980"/>
    </source>
</evidence>
<dbReference type="HAMAP" id="MF_01328_B">
    <property type="entry name" value="Ribosomal_uL4_B"/>
    <property type="match status" value="1"/>
</dbReference>
<dbReference type="InterPro" id="IPR002136">
    <property type="entry name" value="Ribosomal_uL4"/>
</dbReference>
<accession>A0A8C2RMI1</accession>
<feature type="region of interest" description="Disordered" evidence="8">
    <location>
        <begin position="317"/>
        <end position="336"/>
    </location>
</feature>